<protein>
    <submittedName>
        <fullName evidence="1">Uncharacterized protein</fullName>
    </submittedName>
</protein>
<dbReference type="RefSeq" id="WP_256116089.1">
    <property type="nucleotide sequence ID" value="NZ_WHSB02000002.1"/>
</dbReference>
<dbReference type="EMBL" id="WHSB02000002">
    <property type="protein sequence ID" value="MCQ4629914.1"/>
    <property type="molecule type" value="Genomic_DNA"/>
</dbReference>
<sequence length="222" mass="23158">MPRIRHIGGIGSILTAGKSGATGDAPDFVDAQTATASSTTALTVNKPGVSVGDILIARIVSSGVSSHIPPDAKWGRIGGYIETSRPSTELFLKIVDGTEDSTFVFSPTVSNTRSIILAAYRPKKALDLQLDQLPLPVYSAASTAFSTVSLTPKRKSRMLVFVGYNNASPNATAPSGTTQRAMASASTSKQYLFDVLAPKGTAISKAGTLSSANQHITEALLF</sequence>
<keyword evidence="2" id="KW-1185">Reference proteome</keyword>
<gene>
    <name evidence="1" type="ORF">GB927_007715</name>
</gene>
<evidence type="ECO:0000313" key="1">
    <source>
        <dbReference type="EMBL" id="MCQ4629914.1"/>
    </source>
</evidence>
<accession>A0ABT1R4D5</accession>
<comment type="caution">
    <text evidence="1">The sequence shown here is derived from an EMBL/GenBank/DDBJ whole genome shotgun (WGS) entry which is preliminary data.</text>
</comment>
<reference evidence="1" key="1">
    <citation type="submission" date="2021-07" db="EMBL/GenBank/DDBJ databases">
        <title>Shinella sp. nov., a novel member of the genus Shinella from water.</title>
        <authorList>
            <person name="Deng Y."/>
        </authorList>
    </citation>
    <scope>NUCLEOTIDE SEQUENCE</scope>
    <source>
        <strain evidence="1">CPCC 100929</strain>
    </source>
</reference>
<organism evidence="1 2">
    <name type="scientific">Shinella lacus</name>
    <dbReference type="NCBI Taxonomy" id="2654216"/>
    <lineage>
        <taxon>Bacteria</taxon>
        <taxon>Pseudomonadati</taxon>
        <taxon>Pseudomonadota</taxon>
        <taxon>Alphaproteobacteria</taxon>
        <taxon>Hyphomicrobiales</taxon>
        <taxon>Rhizobiaceae</taxon>
        <taxon>Shinella</taxon>
    </lineage>
</organism>
<name>A0ABT1R4D5_9HYPH</name>
<evidence type="ECO:0000313" key="2">
    <source>
        <dbReference type="Proteomes" id="UP000996601"/>
    </source>
</evidence>
<dbReference type="Proteomes" id="UP000996601">
    <property type="component" value="Unassembled WGS sequence"/>
</dbReference>
<proteinExistence type="predicted"/>